<dbReference type="EMBL" id="MCGN01000001">
    <property type="protein sequence ID" value="ORZ02811.1"/>
    <property type="molecule type" value="Genomic_DNA"/>
</dbReference>
<dbReference type="FunCoup" id="A0A1X2HTF1">
    <property type="interactions" value="650"/>
</dbReference>
<comment type="similarity">
    <text evidence="1">Belongs to the MBF1 family.</text>
</comment>
<dbReference type="AlphaFoldDB" id="A0A1X2HTF1"/>
<evidence type="ECO:0000256" key="3">
    <source>
        <dbReference type="ARBA" id="ARBA00023125"/>
    </source>
</evidence>
<dbReference type="PANTHER" id="PTHR10245:SF15">
    <property type="entry name" value="ENDOTHELIAL DIFFERENTIATION-RELATED FACTOR 1"/>
    <property type="match status" value="1"/>
</dbReference>
<evidence type="ECO:0000256" key="6">
    <source>
        <dbReference type="SAM" id="MobiDB-lite"/>
    </source>
</evidence>
<sequence>MAVPTASDKDWDSVTVIRKRNNDRSKVTRSESEVNAARRSGAAVVSERKRRGVLTSEKGVTNAGHANRDHQRIAKLDRDDDVAPPPKVDMSVGRVIQRARQEKGMTQKDLAQKCNEKPQVVTEYESGKAIPNQQILGKLERALGVKLRGKEIGAPLTFGKKK</sequence>
<keyword evidence="2" id="KW-0805">Transcription regulation</keyword>
<accession>A0A1X2HTF1</accession>
<comment type="caution">
    <text evidence="8">The sequence shown here is derived from an EMBL/GenBank/DDBJ whole genome shotgun (WGS) entry which is preliminary data.</text>
</comment>
<dbReference type="Gene3D" id="1.10.260.40">
    <property type="entry name" value="lambda repressor-like DNA-binding domains"/>
    <property type="match status" value="1"/>
</dbReference>
<dbReference type="GO" id="GO:0005737">
    <property type="term" value="C:cytoplasm"/>
    <property type="evidence" value="ECO:0007669"/>
    <property type="project" value="EnsemblFungi"/>
</dbReference>
<protein>
    <submittedName>
        <fullName evidence="8">Multi protein bridging factor 1-domain-containing protein</fullName>
    </submittedName>
</protein>
<dbReference type="CDD" id="cd00093">
    <property type="entry name" value="HTH_XRE"/>
    <property type="match status" value="1"/>
</dbReference>
<proteinExistence type="inferred from homology"/>
<evidence type="ECO:0000256" key="5">
    <source>
        <dbReference type="ARBA" id="ARBA00035107"/>
    </source>
</evidence>
<reference evidence="8 9" key="1">
    <citation type="submission" date="2016-07" db="EMBL/GenBank/DDBJ databases">
        <title>Pervasive Adenine N6-methylation of Active Genes in Fungi.</title>
        <authorList>
            <consortium name="DOE Joint Genome Institute"/>
            <person name="Mondo S.J."/>
            <person name="Dannebaum R.O."/>
            <person name="Kuo R.C."/>
            <person name="Labutti K."/>
            <person name="Haridas S."/>
            <person name="Kuo A."/>
            <person name="Salamov A."/>
            <person name="Ahrendt S.R."/>
            <person name="Lipzen A."/>
            <person name="Sullivan W."/>
            <person name="Andreopoulos W.B."/>
            <person name="Clum A."/>
            <person name="Lindquist E."/>
            <person name="Daum C."/>
            <person name="Ramamoorthy G.K."/>
            <person name="Gryganskyi A."/>
            <person name="Culley D."/>
            <person name="Magnuson J.K."/>
            <person name="James T.Y."/>
            <person name="O'Malley M.A."/>
            <person name="Stajich J.E."/>
            <person name="Spatafora J.W."/>
            <person name="Visel A."/>
            <person name="Grigoriev I.V."/>
        </authorList>
    </citation>
    <scope>NUCLEOTIDE SEQUENCE [LARGE SCALE GENOMIC DNA]</scope>
    <source>
        <strain evidence="8 9">NRRL 2496</strain>
    </source>
</reference>
<dbReference type="Proteomes" id="UP000242180">
    <property type="component" value="Unassembled WGS sequence"/>
</dbReference>
<organism evidence="8 9">
    <name type="scientific">Syncephalastrum racemosum</name>
    <name type="common">Filamentous fungus</name>
    <dbReference type="NCBI Taxonomy" id="13706"/>
    <lineage>
        <taxon>Eukaryota</taxon>
        <taxon>Fungi</taxon>
        <taxon>Fungi incertae sedis</taxon>
        <taxon>Mucoromycota</taxon>
        <taxon>Mucoromycotina</taxon>
        <taxon>Mucoromycetes</taxon>
        <taxon>Mucorales</taxon>
        <taxon>Syncephalastraceae</taxon>
        <taxon>Syncephalastrum</taxon>
    </lineage>
</organism>
<dbReference type="InParanoid" id="A0A1X2HTF1"/>
<dbReference type="GO" id="GO:1990145">
    <property type="term" value="P:maintenance of translational fidelity"/>
    <property type="evidence" value="ECO:0007669"/>
    <property type="project" value="EnsemblFungi"/>
</dbReference>
<keyword evidence="3" id="KW-0238">DNA-binding</keyword>
<dbReference type="GO" id="GO:0003677">
    <property type="term" value="F:DNA binding"/>
    <property type="evidence" value="ECO:0007669"/>
    <property type="project" value="UniProtKB-KW"/>
</dbReference>
<dbReference type="GO" id="GO:0005634">
    <property type="term" value="C:nucleus"/>
    <property type="evidence" value="ECO:0007669"/>
    <property type="project" value="EnsemblFungi"/>
</dbReference>
<dbReference type="OrthoDB" id="10253401at2759"/>
<feature type="domain" description="HTH cro/C1-type" evidence="7">
    <location>
        <begin position="96"/>
        <end position="150"/>
    </location>
</feature>
<name>A0A1X2HTF1_SYNRA</name>
<dbReference type="GO" id="GO:0043022">
    <property type="term" value="F:ribosome binding"/>
    <property type="evidence" value="ECO:0007669"/>
    <property type="project" value="EnsemblFungi"/>
</dbReference>
<evidence type="ECO:0000259" key="7">
    <source>
        <dbReference type="PROSITE" id="PS50943"/>
    </source>
</evidence>
<dbReference type="SMART" id="SM00530">
    <property type="entry name" value="HTH_XRE"/>
    <property type="match status" value="1"/>
</dbReference>
<dbReference type="Pfam" id="PF08523">
    <property type="entry name" value="MBF1"/>
    <property type="match status" value="1"/>
</dbReference>
<dbReference type="GO" id="GO:0140469">
    <property type="term" value="P:GCN2-mediated signaling"/>
    <property type="evidence" value="ECO:0007669"/>
    <property type="project" value="EnsemblFungi"/>
</dbReference>
<dbReference type="InterPro" id="IPR010982">
    <property type="entry name" value="Lambda_DNA-bd_dom_sf"/>
</dbReference>
<keyword evidence="9" id="KW-1185">Reference proteome</keyword>
<evidence type="ECO:0000313" key="8">
    <source>
        <dbReference type="EMBL" id="ORZ02811.1"/>
    </source>
</evidence>
<gene>
    <name evidence="8" type="ORF">BCR43DRAFT_555068</name>
</gene>
<evidence type="ECO:0000256" key="1">
    <source>
        <dbReference type="ARBA" id="ARBA00009802"/>
    </source>
</evidence>
<dbReference type="FunFam" id="1.10.260.40:FF:000015">
    <property type="entry name" value="Endothelial differentiation-related factor 1"/>
    <property type="match status" value="1"/>
</dbReference>
<dbReference type="OMA" id="KAVPNQM"/>
<comment type="function">
    <text evidence="5">Transcriptional coactivator that stimulates GCN4-dependent transcriptional activity by bridging the DNA-binding region of GCN4 and TBP (SPT15), thereby recruiting TBP to GCN4-bound promoters. Involved in induction of the ribosome quality control (RQC) pathway; a pathway that degrades nascent peptide chains during problematic translation. Required to prevent stalled ribosomes from frameshifting.</text>
</comment>
<feature type="compositionally biased region" description="Basic and acidic residues" evidence="6">
    <location>
        <begin position="21"/>
        <end position="32"/>
    </location>
</feature>
<dbReference type="STRING" id="13706.A0A1X2HTF1"/>
<evidence type="ECO:0000256" key="2">
    <source>
        <dbReference type="ARBA" id="ARBA00023015"/>
    </source>
</evidence>
<evidence type="ECO:0000313" key="9">
    <source>
        <dbReference type="Proteomes" id="UP000242180"/>
    </source>
</evidence>
<feature type="region of interest" description="Disordered" evidence="6">
    <location>
        <begin position="21"/>
        <end position="68"/>
    </location>
</feature>
<evidence type="ECO:0000256" key="4">
    <source>
        <dbReference type="ARBA" id="ARBA00023163"/>
    </source>
</evidence>
<dbReference type="GO" id="GO:0072344">
    <property type="term" value="P:rescue of stalled ribosome"/>
    <property type="evidence" value="ECO:0007669"/>
    <property type="project" value="EnsemblFungi"/>
</dbReference>
<dbReference type="PROSITE" id="PS50943">
    <property type="entry name" value="HTH_CROC1"/>
    <property type="match status" value="1"/>
</dbReference>
<dbReference type="InterPro" id="IPR001387">
    <property type="entry name" value="Cro/C1-type_HTH"/>
</dbReference>
<dbReference type="Pfam" id="PF01381">
    <property type="entry name" value="HTH_3"/>
    <property type="match status" value="1"/>
</dbReference>
<keyword evidence="4" id="KW-0804">Transcription</keyword>
<dbReference type="PANTHER" id="PTHR10245">
    <property type="entry name" value="ENDOTHELIAL DIFFERENTIATION-RELATED FACTOR 1 MULTIPROTEIN BRIDGING FACTOR 1"/>
    <property type="match status" value="1"/>
</dbReference>
<dbReference type="InterPro" id="IPR013729">
    <property type="entry name" value="MBF1_N"/>
</dbReference>
<dbReference type="SUPFAM" id="SSF47413">
    <property type="entry name" value="lambda repressor-like DNA-binding domains"/>
    <property type="match status" value="1"/>
</dbReference>